<sequence length="198" mass="20689">MSNNACEAFPGRTIDEVDQDALQSGSYDFVPNVILVHLGTNDCMAVANETVAIAAQRFGSLLSTIRQRDADALVVASTLIHNLVPSVEDCIKAFNVHLPVVVQQARAAGQKVVLVDMHDAVPISDINTTDATHPTDTGYAIMAQVWHHGIVNASTSISAPNATGKGVPATPSSVVGLGHMSGVLTVLAALVSTWALLD</sequence>
<keyword evidence="1" id="KW-1133">Transmembrane helix</keyword>
<dbReference type="Proteomes" id="UP000309340">
    <property type="component" value="Unassembled WGS sequence"/>
</dbReference>
<keyword evidence="1" id="KW-0472">Membrane</keyword>
<dbReference type="Pfam" id="PF13472">
    <property type="entry name" value="Lipase_GDSL_2"/>
    <property type="match status" value="1"/>
</dbReference>
<protein>
    <recommendedName>
        <fullName evidence="2">SGNH hydrolase-type esterase domain-containing protein</fullName>
    </recommendedName>
</protein>
<reference evidence="3 4" key="1">
    <citation type="submission" date="2017-03" db="EMBL/GenBank/DDBJ databases">
        <title>Genomes of endolithic fungi from Antarctica.</title>
        <authorList>
            <person name="Coleine C."/>
            <person name="Masonjones S."/>
            <person name="Stajich J.E."/>
        </authorList>
    </citation>
    <scope>NUCLEOTIDE SEQUENCE [LARGE SCALE GENOMIC DNA]</scope>
    <source>
        <strain evidence="3 4">CCFEE 5184</strain>
    </source>
</reference>
<keyword evidence="1" id="KW-0812">Transmembrane</keyword>
<proteinExistence type="predicted"/>
<accession>A0A4U0Y411</accession>
<name>A0A4U0Y411_9PEZI</name>
<dbReference type="InterPro" id="IPR013830">
    <property type="entry name" value="SGNH_hydro"/>
</dbReference>
<comment type="caution">
    <text evidence="3">The sequence shown here is derived from an EMBL/GenBank/DDBJ whole genome shotgun (WGS) entry which is preliminary data.</text>
</comment>
<dbReference type="OrthoDB" id="2119228at2759"/>
<dbReference type="SUPFAM" id="SSF52266">
    <property type="entry name" value="SGNH hydrolase"/>
    <property type="match status" value="1"/>
</dbReference>
<dbReference type="InterPro" id="IPR036514">
    <property type="entry name" value="SGNH_hydro_sf"/>
</dbReference>
<keyword evidence="4" id="KW-1185">Reference proteome</keyword>
<dbReference type="GO" id="GO:0004622">
    <property type="term" value="F:phosphatidylcholine lysophospholipase activity"/>
    <property type="evidence" value="ECO:0007669"/>
    <property type="project" value="TreeGrafter"/>
</dbReference>
<dbReference type="Gene3D" id="3.40.50.1110">
    <property type="entry name" value="SGNH hydrolase"/>
    <property type="match status" value="1"/>
</dbReference>
<evidence type="ECO:0000313" key="3">
    <source>
        <dbReference type="EMBL" id="TKA83921.1"/>
    </source>
</evidence>
<gene>
    <name evidence="3" type="ORF">B0A55_00221</name>
</gene>
<dbReference type="AlphaFoldDB" id="A0A4U0Y411"/>
<dbReference type="STRING" id="329884.A0A4U0Y411"/>
<feature type="transmembrane region" description="Helical" evidence="1">
    <location>
        <begin position="177"/>
        <end position="197"/>
    </location>
</feature>
<evidence type="ECO:0000313" key="4">
    <source>
        <dbReference type="Proteomes" id="UP000309340"/>
    </source>
</evidence>
<evidence type="ECO:0000256" key="1">
    <source>
        <dbReference type="SAM" id="Phobius"/>
    </source>
</evidence>
<feature type="domain" description="SGNH hydrolase-type esterase" evidence="2">
    <location>
        <begin position="4"/>
        <end position="141"/>
    </location>
</feature>
<dbReference type="PANTHER" id="PTHR30383">
    <property type="entry name" value="THIOESTERASE 1/PROTEASE 1/LYSOPHOSPHOLIPASE L1"/>
    <property type="match status" value="1"/>
</dbReference>
<dbReference type="PANTHER" id="PTHR30383:SF31">
    <property type="entry name" value="SGNH HYDROLASE-TYPE ESTERASE DOMAIN-CONTAINING PROTEIN-RELATED"/>
    <property type="match status" value="1"/>
</dbReference>
<organism evidence="3 4">
    <name type="scientific">Friedmanniomyces simplex</name>
    <dbReference type="NCBI Taxonomy" id="329884"/>
    <lineage>
        <taxon>Eukaryota</taxon>
        <taxon>Fungi</taxon>
        <taxon>Dikarya</taxon>
        <taxon>Ascomycota</taxon>
        <taxon>Pezizomycotina</taxon>
        <taxon>Dothideomycetes</taxon>
        <taxon>Dothideomycetidae</taxon>
        <taxon>Mycosphaerellales</taxon>
        <taxon>Teratosphaeriaceae</taxon>
        <taxon>Friedmanniomyces</taxon>
    </lineage>
</organism>
<dbReference type="EMBL" id="NAJQ01000001">
    <property type="protein sequence ID" value="TKA83921.1"/>
    <property type="molecule type" value="Genomic_DNA"/>
</dbReference>
<evidence type="ECO:0000259" key="2">
    <source>
        <dbReference type="Pfam" id="PF13472"/>
    </source>
</evidence>
<dbReference type="InterPro" id="IPR051532">
    <property type="entry name" value="Ester_Hydrolysis_Enzymes"/>
</dbReference>